<organism evidence="2 3">
    <name type="scientific">Polaribacter gangjinensis</name>
    <dbReference type="NCBI Taxonomy" id="574710"/>
    <lineage>
        <taxon>Bacteria</taxon>
        <taxon>Pseudomonadati</taxon>
        <taxon>Bacteroidota</taxon>
        <taxon>Flavobacteriia</taxon>
        <taxon>Flavobacteriales</taxon>
        <taxon>Flavobacteriaceae</taxon>
    </lineage>
</organism>
<gene>
    <name evidence="2" type="ORF">BTO13_02910</name>
</gene>
<proteinExistence type="predicted"/>
<keyword evidence="3" id="KW-1185">Reference proteome</keyword>
<protein>
    <recommendedName>
        <fullName evidence="4">Lipocalin-like domain-containing protein</fullName>
    </recommendedName>
</protein>
<accession>A0A2S7W9H3</accession>
<feature type="non-terminal residue" evidence="2">
    <location>
        <position position="157"/>
    </location>
</feature>
<evidence type="ECO:0000313" key="3">
    <source>
        <dbReference type="Proteomes" id="UP000237608"/>
    </source>
</evidence>
<evidence type="ECO:0000313" key="2">
    <source>
        <dbReference type="EMBL" id="PQJ74284.1"/>
    </source>
</evidence>
<evidence type="ECO:0000256" key="1">
    <source>
        <dbReference type="SAM" id="SignalP"/>
    </source>
</evidence>
<dbReference type="Proteomes" id="UP000237608">
    <property type="component" value="Unassembled WGS sequence"/>
</dbReference>
<dbReference type="EMBL" id="MSCL01000001">
    <property type="protein sequence ID" value="PQJ74284.1"/>
    <property type="molecule type" value="Genomic_DNA"/>
</dbReference>
<name>A0A2S7W9H3_9FLAO</name>
<evidence type="ECO:0008006" key="4">
    <source>
        <dbReference type="Google" id="ProtNLM"/>
    </source>
</evidence>
<dbReference type="AlphaFoldDB" id="A0A2S7W9H3"/>
<keyword evidence="1" id="KW-0732">Signal</keyword>
<sequence length="157" mass="17958">MKSFYYCIALTFIFSFHTLSHGQDSLYTKTIPLNQLNSLQRKQGHWQLHNPQVGTTLHCEFANDTVVGNISIRKNDKLILTLTKPNGPVRSFIAYYEKDTLQGQFTIMDSKLTVTNQKEEVFSDPIATWLHIHSSFPPQYPTGEVGIQQHITNFANN</sequence>
<reference evidence="2 3" key="1">
    <citation type="submission" date="2016-12" db="EMBL/GenBank/DDBJ databases">
        <title>Trade-off between light-utilization and light-protection in marine flavobacteria.</title>
        <authorList>
            <person name="Kumagai Y."/>
            <person name="Yoshizawa S."/>
            <person name="Kogure K."/>
            <person name="Iwasaki W."/>
        </authorList>
    </citation>
    <scope>NUCLEOTIDE SEQUENCE [LARGE SCALE GENOMIC DNA]</scope>
    <source>
        <strain evidence="2 3">KCTC 22729</strain>
    </source>
</reference>
<dbReference type="RefSeq" id="WP_170039489.1">
    <property type="nucleotide sequence ID" value="NZ_MSCL01000001.1"/>
</dbReference>
<feature type="chain" id="PRO_5015598298" description="Lipocalin-like domain-containing protein" evidence="1">
    <location>
        <begin position="23"/>
        <end position="157"/>
    </location>
</feature>
<comment type="caution">
    <text evidence="2">The sequence shown here is derived from an EMBL/GenBank/DDBJ whole genome shotgun (WGS) entry which is preliminary data.</text>
</comment>
<feature type="signal peptide" evidence="1">
    <location>
        <begin position="1"/>
        <end position="22"/>
    </location>
</feature>